<dbReference type="AlphaFoldDB" id="A0A6J2UCH2"/>
<evidence type="ECO:0000313" key="1">
    <source>
        <dbReference type="Proteomes" id="UP000504634"/>
    </source>
</evidence>
<name>A0A6J2UCH2_DROLE</name>
<dbReference type="InterPro" id="IPR036322">
    <property type="entry name" value="WD40_repeat_dom_sf"/>
</dbReference>
<sequence>MAHAENTSQNMCCCVWGERMLGSQMPLSRKLNNDDSTYADDSDELGLFSEFIISGSEKQELVISYLLNFEKDNLNRKYAHVVPNMGIHNVALSPNNSTISAVSLDGILTLLDVVNGVKIANVSHNFVSNIWSTAFGKDDNCVFAGSAMIRSSVEH</sequence>
<reference evidence="2" key="1">
    <citation type="submission" date="2025-08" db="UniProtKB">
        <authorList>
            <consortium name="RefSeq"/>
        </authorList>
    </citation>
    <scope>IDENTIFICATION</scope>
    <source>
        <strain evidence="2">11010-0011.00</strain>
        <tissue evidence="2">Whole body</tissue>
    </source>
</reference>
<dbReference type="GeneID" id="115632676"/>
<gene>
    <name evidence="2" type="primary">LOC115632676</name>
</gene>
<protein>
    <submittedName>
        <fullName evidence="2">Uncharacterized protein LOC115632676</fullName>
    </submittedName>
</protein>
<dbReference type="SUPFAM" id="SSF50978">
    <property type="entry name" value="WD40 repeat-like"/>
    <property type="match status" value="1"/>
</dbReference>
<dbReference type="InterPro" id="IPR015943">
    <property type="entry name" value="WD40/YVTN_repeat-like_dom_sf"/>
</dbReference>
<evidence type="ECO:0000313" key="2">
    <source>
        <dbReference type="RefSeq" id="XP_030385770.1"/>
    </source>
</evidence>
<keyword evidence="1" id="KW-1185">Reference proteome</keyword>
<dbReference type="Gene3D" id="2.130.10.10">
    <property type="entry name" value="YVTN repeat-like/Quinoprotein amine dehydrogenase"/>
    <property type="match status" value="1"/>
</dbReference>
<dbReference type="Proteomes" id="UP000504634">
    <property type="component" value="Unplaced"/>
</dbReference>
<proteinExistence type="predicted"/>
<accession>A0A6J2UCH2</accession>
<dbReference type="RefSeq" id="XP_030385770.1">
    <property type="nucleotide sequence ID" value="XM_030529910.1"/>
</dbReference>
<organism evidence="1 2">
    <name type="scientific">Drosophila lebanonensis</name>
    <name type="common">Fruit fly</name>
    <name type="synonym">Scaptodrosophila lebanonensis</name>
    <dbReference type="NCBI Taxonomy" id="7225"/>
    <lineage>
        <taxon>Eukaryota</taxon>
        <taxon>Metazoa</taxon>
        <taxon>Ecdysozoa</taxon>
        <taxon>Arthropoda</taxon>
        <taxon>Hexapoda</taxon>
        <taxon>Insecta</taxon>
        <taxon>Pterygota</taxon>
        <taxon>Neoptera</taxon>
        <taxon>Endopterygota</taxon>
        <taxon>Diptera</taxon>
        <taxon>Brachycera</taxon>
        <taxon>Muscomorpha</taxon>
        <taxon>Ephydroidea</taxon>
        <taxon>Drosophilidae</taxon>
        <taxon>Scaptodrosophila</taxon>
    </lineage>
</organism>